<dbReference type="AlphaFoldDB" id="A0A1C4A162"/>
<protein>
    <recommendedName>
        <fullName evidence="3">Lipoprotein</fullName>
    </recommendedName>
</protein>
<keyword evidence="2" id="KW-1185">Reference proteome</keyword>
<dbReference type="OrthoDB" id="7059796at2"/>
<accession>A0A1C4A162</accession>
<name>A0A1C4A162_9GAMM</name>
<dbReference type="RefSeq" id="WP_091346934.1">
    <property type="nucleotide sequence ID" value="NZ_FMAQ01000002.1"/>
</dbReference>
<dbReference type="EMBL" id="FMAQ01000002">
    <property type="protein sequence ID" value="SCB88397.1"/>
    <property type="molecule type" value="Genomic_DNA"/>
</dbReference>
<evidence type="ECO:0000313" key="1">
    <source>
        <dbReference type="EMBL" id="SCB88397.1"/>
    </source>
</evidence>
<sequence>MKRILIISLVSLALFGCGDDKVTKEYLVGKWDCSFKKYESEYDPKFKEYDEYSLESSENVKQSYKIVDGVLMSKIANNEAVEVDLDKIYKNLTIQGKQGDCEYTTNRNLIKNSGNKFTWEMEMFFTCSDKGGEVTKSKTKRERICTRIK</sequence>
<dbReference type="STRING" id="1798182.GA0061081_102197"/>
<gene>
    <name evidence="1" type="ORF">GA0061081_102197</name>
</gene>
<organism evidence="1 2">
    <name type="scientific">Gilliamella bombicola</name>
    <dbReference type="NCBI Taxonomy" id="1798182"/>
    <lineage>
        <taxon>Bacteria</taxon>
        <taxon>Pseudomonadati</taxon>
        <taxon>Pseudomonadota</taxon>
        <taxon>Gammaproteobacteria</taxon>
        <taxon>Orbales</taxon>
        <taxon>Orbaceae</taxon>
        <taxon>Gilliamella</taxon>
    </lineage>
</organism>
<proteinExistence type="predicted"/>
<reference evidence="2" key="1">
    <citation type="submission" date="2016-08" db="EMBL/GenBank/DDBJ databases">
        <authorList>
            <person name="Varghese N."/>
            <person name="Submissions Spin"/>
        </authorList>
    </citation>
    <scope>NUCLEOTIDE SEQUENCE [LARGE SCALE GENOMIC DNA]</scope>
    <source>
        <strain evidence="2">R-53248</strain>
    </source>
</reference>
<dbReference type="PROSITE" id="PS51257">
    <property type="entry name" value="PROKAR_LIPOPROTEIN"/>
    <property type="match status" value="1"/>
</dbReference>
<evidence type="ECO:0000313" key="2">
    <source>
        <dbReference type="Proteomes" id="UP000199670"/>
    </source>
</evidence>
<dbReference type="Proteomes" id="UP000199670">
    <property type="component" value="Unassembled WGS sequence"/>
</dbReference>
<evidence type="ECO:0008006" key="3">
    <source>
        <dbReference type="Google" id="ProtNLM"/>
    </source>
</evidence>